<dbReference type="EMBL" id="QUSF01000016">
    <property type="protein sequence ID" value="RLW03347.1"/>
    <property type="molecule type" value="Genomic_DNA"/>
</dbReference>
<proteinExistence type="predicted"/>
<protein>
    <submittedName>
        <fullName evidence="2">Uncharacterized protein</fullName>
    </submittedName>
</protein>
<evidence type="ECO:0000313" key="3">
    <source>
        <dbReference type="Proteomes" id="UP000276834"/>
    </source>
</evidence>
<feature type="compositionally biased region" description="Basic and acidic residues" evidence="1">
    <location>
        <begin position="1"/>
        <end position="14"/>
    </location>
</feature>
<name>A0A3L8SJY6_CHLGU</name>
<dbReference type="AlphaFoldDB" id="A0A3L8SJY6"/>
<reference evidence="2 3" key="1">
    <citation type="journal article" date="2018" name="Proc. R. Soc. B">
        <title>A non-coding region near Follistatin controls head colour polymorphism in the Gouldian finch.</title>
        <authorList>
            <person name="Toomey M.B."/>
            <person name="Marques C.I."/>
            <person name="Andrade P."/>
            <person name="Araujo P.M."/>
            <person name="Sabatino S."/>
            <person name="Gazda M.A."/>
            <person name="Afonso S."/>
            <person name="Lopes R.J."/>
            <person name="Corbo J.C."/>
            <person name="Carneiro M."/>
        </authorList>
    </citation>
    <scope>NUCLEOTIDE SEQUENCE [LARGE SCALE GENOMIC DNA]</scope>
    <source>
        <strain evidence="2">Red01</strain>
        <tissue evidence="2">Muscle</tissue>
    </source>
</reference>
<sequence length="61" mass="7048">MSVRSDVAECENRSHFRNSRQKHRQIQHVMSLAQVSILAYPWNISGIAPWRESGTGRKENP</sequence>
<dbReference type="Proteomes" id="UP000276834">
    <property type="component" value="Unassembled WGS sequence"/>
</dbReference>
<gene>
    <name evidence="2" type="ORF">DV515_00006641</name>
</gene>
<organism evidence="2 3">
    <name type="scientific">Chloebia gouldiae</name>
    <name type="common">Gouldian finch</name>
    <name type="synonym">Erythrura gouldiae</name>
    <dbReference type="NCBI Taxonomy" id="44316"/>
    <lineage>
        <taxon>Eukaryota</taxon>
        <taxon>Metazoa</taxon>
        <taxon>Chordata</taxon>
        <taxon>Craniata</taxon>
        <taxon>Vertebrata</taxon>
        <taxon>Euteleostomi</taxon>
        <taxon>Archelosauria</taxon>
        <taxon>Archosauria</taxon>
        <taxon>Dinosauria</taxon>
        <taxon>Saurischia</taxon>
        <taxon>Theropoda</taxon>
        <taxon>Coelurosauria</taxon>
        <taxon>Aves</taxon>
        <taxon>Neognathae</taxon>
        <taxon>Neoaves</taxon>
        <taxon>Telluraves</taxon>
        <taxon>Australaves</taxon>
        <taxon>Passeriformes</taxon>
        <taxon>Passeroidea</taxon>
        <taxon>Passeridae</taxon>
        <taxon>Chloebia</taxon>
    </lineage>
</organism>
<evidence type="ECO:0000313" key="2">
    <source>
        <dbReference type="EMBL" id="RLW03347.1"/>
    </source>
</evidence>
<feature type="region of interest" description="Disordered" evidence="1">
    <location>
        <begin position="1"/>
        <end position="22"/>
    </location>
</feature>
<accession>A0A3L8SJY6</accession>
<comment type="caution">
    <text evidence="2">The sequence shown here is derived from an EMBL/GenBank/DDBJ whole genome shotgun (WGS) entry which is preliminary data.</text>
</comment>
<keyword evidence="3" id="KW-1185">Reference proteome</keyword>
<evidence type="ECO:0000256" key="1">
    <source>
        <dbReference type="SAM" id="MobiDB-lite"/>
    </source>
</evidence>